<reference evidence="2" key="1">
    <citation type="journal article" date="2020" name="Stud. Mycol.">
        <title>101 Dothideomycetes genomes: a test case for predicting lifestyles and emergence of pathogens.</title>
        <authorList>
            <person name="Haridas S."/>
            <person name="Albert R."/>
            <person name="Binder M."/>
            <person name="Bloem J."/>
            <person name="Labutti K."/>
            <person name="Salamov A."/>
            <person name="Andreopoulos B."/>
            <person name="Baker S."/>
            <person name="Barry K."/>
            <person name="Bills G."/>
            <person name="Bluhm B."/>
            <person name="Cannon C."/>
            <person name="Castanera R."/>
            <person name="Culley D."/>
            <person name="Daum C."/>
            <person name="Ezra D."/>
            <person name="Gonzalez J."/>
            <person name="Henrissat B."/>
            <person name="Kuo A."/>
            <person name="Liang C."/>
            <person name="Lipzen A."/>
            <person name="Lutzoni F."/>
            <person name="Magnuson J."/>
            <person name="Mondo S."/>
            <person name="Nolan M."/>
            <person name="Ohm R."/>
            <person name="Pangilinan J."/>
            <person name="Park H.-J."/>
            <person name="Ramirez L."/>
            <person name="Alfaro M."/>
            <person name="Sun H."/>
            <person name="Tritt A."/>
            <person name="Yoshinaga Y."/>
            <person name="Zwiers L.-H."/>
            <person name="Turgeon B."/>
            <person name="Goodwin S."/>
            <person name="Spatafora J."/>
            <person name="Crous P."/>
            <person name="Grigoriev I."/>
        </authorList>
    </citation>
    <scope>NUCLEOTIDE SEQUENCE</scope>
    <source>
        <strain evidence="2">CBS 113979</strain>
    </source>
</reference>
<feature type="compositionally biased region" description="Low complexity" evidence="1">
    <location>
        <begin position="18"/>
        <end position="27"/>
    </location>
</feature>
<dbReference type="EMBL" id="ML977143">
    <property type="protein sequence ID" value="KAF1990121.1"/>
    <property type="molecule type" value="Genomic_DNA"/>
</dbReference>
<gene>
    <name evidence="2" type="ORF">K402DRAFT_401584</name>
</gene>
<name>A0A6G1HA89_9PEZI</name>
<organism evidence="2 3">
    <name type="scientific">Aulographum hederae CBS 113979</name>
    <dbReference type="NCBI Taxonomy" id="1176131"/>
    <lineage>
        <taxon>Eukaryota</taxon>
        <taxon>Fungi</taxon>
        <taxon>Dikarya</taxon>
        <taxon>Ascomycota</taxon>
        <taxon>Pezizomycotina</taxon>
        <taxon>Dothideomycetes</taxon>
        <taxon>Pleosporomycetidae</taxon>
        <taxon>Aulographales</taxon>
        <taxon>Aulographaceae</taxon>
    </lineage>
</organism>
<evidence type="ECO:0000313" key="3">
    <source>
        <dbReference type="Proteomes" id="UP000800041"/>
    </source>
</evidence>
<dbReference type="AlphaFoldDB" id="A0A6G1HA89"/>
<keyword evidence="3" id="KW-1185">Reference proteome</keyword>
<proteinExistence type="predicted"/>
<evidence type="ECO:0000256" key="1">
    <source>
        <dbReference type="SAM" id="MobiDB-lite"/>
    </source>
</evidence>
<dbReference type="Proteomes" id="UP000800041">
    <property type="component" value="Unassembled WGS sequence"/>
</dbReference>
<feature type="region of interest" description="Disordered" evidence="1">
    <location>
        <begin position="1"/>
        <end position="28"/>
    </location>
</feature>
<protein>
    <submittedName>
        <fullName evidence="2">Uncharacterized protein</fullName>
    </submittedName>
</protein>
<sequence length="187" mass="20834">MRGLGPRPLKSKDFSIQEGGPVVEGMGMKVGGVASGKMESKPKREDVYESDGHRLHMHQKFRPVDPLRPEPAWQVTLDLARRGRLCSHALTGRGFIAVEVQQGSASLVNPNHARPAMSWSMKPTSFPAYDGTLELTSDVMRFGRAAHIQMRPGLKRATPRMRSDQRDSPARNRYQGAIHDILVKEII</sequence>
<accession>A0A6G1HA89</accession>
<evidence type="ECO:0000313" key="2">
    <source>
        <dbReference type="EMBL" id="KAF1990121.1"/>
    </source>
</evidence>